<keyword evidence="2" id="KW-1185">Reference proteome</keyword>
<evidence type="ECO:0000313" key="1">
    <source>
        <dbReference type="EMBL" id="GIY75790.1"/>
    </source>
</evidence>
<proteinExistence type="predicted"/>
<organism evidence="1 2">
    <name type="scientific">Caerostris extrusa</name>
    <name type="common">Bark spider</name>
    <name type="synonym">Caerostris bankana</name>
    <dbReference type="NCBI Taxonomy" id="172846"/>
    <lineage>
        <taxon>Eukaryota</taxon>
        <taxon>Metazoa</taxon>
        <taxon>Ecdysozoa</taxon>
        <taxon>Arthropoda</taxon>
        <taxon>Chelicerata</taxon>
        <taxon>Arachnida</taxon>
        <taxon>Araneae</taxon>
        <taxon>Araneomorphae</taxon>
        <taxon>Entelegynae</taxon>
        <taxon>Araneoidea</taxon>
        <taxon>Araneidae</taxon>
        <taxon>Caerostris</taxon>
    </lineage>
</organism>
<dbReference type="EMBL" id="BPLR01015389">
    <property type="protein sequence ID" value="GIY75790.1"/>
    <property type="molecule type" value="Genomic_DNA"/>
</dbReference>
<protein>
    <submittedName>
        <fullName evidence="1">Uncharacterized protein</fullName>
    </submittedName>
</protein>
<reference evidence="1 2" key="1">
    <citation type="submission" date="2021-06" db="EMBL/GenBank/DDBJ databases">
        <title>Caerostris extrusa draft genome.</title>
        <authorList>
            <person name="Kono N."/>
            <person name="Arakawa K."/>
        </authorList>
    </citation>
    <scope>NUCLEOTIDE SEQUENCE [LARGE SCALE GENOMIC DNA]</scope>
</reference>
<dbReference type="AlphaFoldDB" id="A0AAV4VZ86"/>
<name>A0AAV4VZ86_CAEEX</name>
<gene>
    <name evidence="1" type="ORF">CEXT_493191</name>
</gene>
<accession>A0AAV4VZ86</accession>
<dbReference type="Proteomes" id="UP001054945">
    <property type="component" value="Unassembled WGS sequence"/>
</dbReference>
<sequence length="85" mass="10034">MDFQYGNLFFSQPPFYRKRGGSFSRGQMVDSKPLWLHPSKSSHECEDSARWSWLQRSYAAFKQLDERGWCCHTGTIRLNEVTRQA</sequence>
<comment type="caution">
    <text evidence="1">The sequence shown here is derived from an EMBL/GenBank/DDBJ whole genome shotgun (WGS) entry which is preliminary data.</text>
</comment>
<evidence type="ECO:0000313" key="2">
    <source>
        <dbReference type="Proteomes" id="UP001054945"/>
    </source>
</evidence>